<organism evidence="2 3">
    <name type="scientific">Rhizomicrobium palustre</name>
    <dbReference type="NCBI Taxonomy" id="189966"/>
    <lineage>
        <taxon>Bacteria</taxon>
        <taxon>Pseudomonadati</taxon>
        <taxon>Pseudomonadota</taxon>
        <taxon>Alphaproteobacteria</taxon>
        <taxon>Micropepsales</taxon>
        <taxon>Micropepsaceae</taxon>
        <taxon>Rhizomicrobium</taxon>
    </lineage>
</organism>
<keyword evidence="1" id="KW-0732">Signal</keyword>
<dbReference type="EMBL" id="JAASRM010000001">
    <property type="protein sequence ID" value="NIK88846.1"/>
    <property type="molecule type" value="Genomic_DNA"/>
</dbReference>
<reference evidence="2 3" key="1">
    <citation type="submission" date="2020-03" db="EMBL/GenBank/DDBJ databases">
        <title>Genomic Encyclopedia of Type Strains, Phase IV (KMG-IV): sequencing the most valuable type-strain genomes for metagenomic binning, comparative biology and taxonomic classification.</title>
        <authorList>
            <person name="Goeker M."/>
        </authorList>
    </citation>
    <scope>NUCLEOTIDE SEQUENCE [LARGE SCALE GENOMIC DNA]</scope>
    <source>
        <strain evidence="2 3">DSM 19867</strain>
    </source>
</reference>
<dbReference type="AlphaFoldDB" id="A0A846MZH8"/>
<feature type="signal peptide" evidence="1">
    <location>
        <begin position="1"/>
        <end position="21"/>
    </location>
</feature>
<gene>
    <name evidence="2" type="ORF">FHS83_002164</name>
</gene>
<keyword evidence="3" id="KW-1185">Reference proteome</keyword>
<comment type="caution">
    <text evidence="2">The sequence shown here is derived from an EMBL/GenBank/DDBJ whole genome shotgun (WGS) entry which is preliminary data.</text>
</comment>
<name>A0A846MZH8_9PROT</name>
<dbReference type="NCBIfam" id="TIGR04433">
    <property type="entry name" value="UrcA_uranyl"/>
    <property type="match status" value="1"/>
</dbReference>
<evidence type="ECO:0000313" key="3">
    <source>
        <dbReference type="Proteomes" id="UP000570514"/>
    </source>
</evidence>
<evidence type="ECO:0000256" key="1">
    <source>
        <dbReference type="SAM" id="SignalP"/>
    </source>
</evidence>
<dbReference type="RefSeq" id="WP_167082983.1">
    <property type="nucleotide sequence ID" value="NZ_BAAADC010000001.1"/>
</dbReference>
<accession>A0A846MZH8</accession>
<proteinExistence type="predicted"/>
<sequence length="117" mass="12166">MLKIVGTALVAAGLIAGAAQAEEVIRKDVQVAYHDLDLASETGAKTLLVRIEKAANEACGNSPYFYSSYSVAPALASKQFAACRANAINSAVKSVKAPLVQNLYATNGSYTRMAAGL</sequence>
<feature type="chain" id="PRO_5033060559" evidence="1">
    <location>
        <begin position="22"/>
        <end position="117"/>
    </location>
</feature>
<evidence type="ECO:0000313" key="2">
    <source>
        <dbReference type="EMBL" id="NIK88846.1"/>
    </source>
</evidence>
<protein>
    <submittedName>
        <fullName evidence="2">UrcA family protein</fullName>
    </submittedName>
</protein>
<dbReference type="Proteomes" id="UP000570514">
    <property type="component" value="Unassembled WGS sequence"/>
</dbReference>
<dbReference type="InterPro" id="IPR030972">
    <property type="entry name" value="UrcA_uranyl"/>
</dbReference>